<dbReference type="Proteomes" id="UP000327118">
    <property type="component" value="Unassembled WGS sequence"/>
</dbReference>
<dbReference type="PANTHER" id="PTHR10701">
    <property type="entry name" value="SMALL NUCLEAR RIBONUCLEOPROTEIN-ASSOCIATED PROTEIN B AND N"/>
    <property type="match status" value="1"/>
</dbReference>
<keyword evidence="4" id="KW-1185">Reference proteome</keyword>
<evidence type="ECO:0000313" key="4">
    <source>
        <dbReference type="Proteomes" id="UP000327118"/>
    </source>
</evidence>
<accession>A0A5N6Z1T2</accession>
<gene>
    <name evidence="3" type="ORF">BDV28DRAFT_136717</name>
</gene>
<evidence type="ECO:0000256" key="1">
    <source>
        <dbReference type="ARBA" id="ARBA00025892"/>
    </source>
</evidence>
<name>A0A5N6Z1T2_9EURO</name>
<dbReference type="InterPro" id="IPR034110">
    <property type="entry name" value="LSMD1_Sm"/>
</dbReference>
<proteinExistence type="predicted"/>
<dbReference type="InterPro" id="IPR001163">
    <property type="entry name" value="Sm_dom_euk/arc"/>
</dbReference>
<protein>
    <recommendedName>
        <fullName evidence="2">Sm domain-containing protein</fullName>
    </recommendedName>
</protein>
<feature type="domain" description="Sm" evidence="2">
    <location>
        <begin position="8"/>
        <end position="102"/>
    </location>
</feature>
<dbReference type="AlphaFoldDB" id="A0A5N6Z1T2"/>
<dbReference type="InterPro" id="IPR050914">
    <property type="entry name" value="snRNP_SmB/NAA38-like"/>
</dbReference>
<organism evidence="3 4">
    <name type="scientific">Aspergillus coremiiformis</name>
    <dbReference type="NCBI Taxonomy" id="138285"/>
    <lineage>
        <taxon>Eukaryota</taxon>
        <taxon>Fungi</taxon>
        <taxon>Dikarya</taxon>
        <taxon>Ascomycota</taxon>
        <taxon>Pezizomycotina</taxon>
        <taxon>Eurotiomycetes</taxon>
        <taxon>Eurotiomycetidae</taxon>
        <taxon>Eurotiales</taxon>
        <taxon>Aspergillaceae</taxon>
        <taxon>Aspergillus</taxon>
        <taxon>Aspergillus subgen. Circumdati</taxon>
    </lineage>
</organism>
<dbReference type="EMBL" id="ML739162">
    <property type="protein sequence ID" value="KAE8351617.1"/>
    <property type="molecule type" value="Genomic_DNA"/>
</dbReference>
<dbReference type="SMART" id="SM00651">
    <property type="entry name" value="Sm"/>
    <property type="match status" value="1"/>
</dbReference>
<dbReference type="SUPFAM" id="SSF50182">
    <property type="entry name" value="Sm-like ribonucleoproteins"/>
    <property type="match status" value="1"/>
</dbReference>
<evidence type="ECO:0000259" key="2">
    <source>
        <dbReference type="SMART" id="SM00651"/>
    </source>
</evidence>
<comment type="subunit">
    <text evidence="1">Component of the heptameric LSM1-LSM7 complex, which consists of LSM1, LSM2, LSM3, LSM4, LSM5, LSM6 and LSM7. Component of the heptameric LSM2-LSM8 complex, which consists of LSM2, LSM3, LSM4, LSM5, LSM6, LSM7 and LSM8. The LSm subunits form a seven-membered ring structure with a doughnut shape.</text>
</comment>
<dbReference type="Gene3D" id="2.30.30.100">
    <property type="match status" value="1"/>
</dbReference>
<dbReference type="InterPro" id="IPR010920">
    <property type="entry name" value="LSM_dom_sf"/>
</dbReference>
<dbReference type="OrthoDB" id="368909at2759"/>
<dbReference type="CDD" id="cd06168">
    <property type="entry name" value="LSMD1"/>
    <property type="match status" value="1"/>
</dbReference>
<dbReference type="PANTHER" id="PTHR10701:SF5">
    <property type="entry name" value="N-ALPHA-ACETYLTRANSFERASE 38, NATC AUXILIARY SUBUNIT"/>
    <property type="match status" value="1"/>
</dbReference>
<dbReference type="Pfam" id="PF01423">
    <property type="entry name" value="LSM"/>
    <property type="match status" value="1"/>
</dbReference>
<reference evidence="4" key="1">
    <citation type="submission" date="2019-04" db="EMBL/GenBank/DDBJ databases">
        <title>Friends and foes A comparative genomics studyof 23 Aspergillus species from section Flavi.</title>
        <authorList>
            <consortium name="DOE Joint Genome Institute"/>
            <person name="Kjaerbolling I."/>
            <person name="Vesth T."/>
            <person name="Frisvad J.C."/>
            <person name="Nybo J.L."/>
            <person name="Theobald S."/>
            <person name="Kildgaard S."/>
            <person name="Isbrandt T."/>
            <person name="Kuo A."/>
            <person name="Sato A."/>
            <person name="Lyhne E.K."/>
            <person name="Kogle M.E."/>
            <person name="Wiebenga A."/>
            <person name="Kun R.S."/>
            <person name="Lubbers R.J."/>
            <person name="Makela M.R."/>
            <person name="Barry K."/>
            <person name="Chovatia M."/>
            <person name="Clum A."/>
            <person name="Daum C."/>
            <person name="Haridas S."/>
            <person name="He G."/>
            <person name="LaButti K."/>
            <person name="Lipzen A."/>
            <person name="Mondo S."/>
            <person name="Riley R."/>
            <person name="Salamov A."/>
            <person name="Simmons B.A."/>
            <person name="Magnuson J.K."/>
            <person name="Henrissat B."/>
            <person name="Mortensen U.H."/>
            <person name="Larsen T.O."/>
            <person name="Devries R.P."/>
            <person name="Grigoriev I.V."/>
            <person name="Machida M."/>
            <person name="Baker S.E."/>
            <person name="Andersen M.R."/>
        </authorList>
    </citation>
    <scope>NUCLEOTIDE SEQUENCE [LARGE SCALE GENOMIC DNA]</scope>
    <source>
        <strain evidence="4">CBS 553.77</strain>
    </source>
</reference>
<evidence type="ECO:0000313" key="3">
    <source>
        <dbReference type="EMBL" id="KAE8351617.1"/>
    </source>
</evidence>
<sequence>MDENHAFQYLESLIGQTLRLHATDTRIFVGTFKCTDSARNIILASTYEYRFPSPSAVRDAPTDAENQDAGIAAESPNVKVNMTSRFIGLVVVPGHHITKIELEETPQQSRVREVLKKS</sequence>
<dbReference type="GO" id="GO:0031417">
    <property type="term" value="C:NatC complex"/>
    <property type="evidence" value="ECO:0007669"/>
    <property type="project" value="InterPro"/>
</dbReference>